<feature type="domain" description="NAD(+)--protein-arginine ADP-ribosyltransferase Tre1-like N-terminal" evidence="3">
    <location>
        <begin position="5"/>
        <end position="68"/>
    </location>
</feature>
<comment type="caution">
    <text evidence="4">The sequence shown here is derived from an EMBL/GenBank/DDBJ whole genome shotgun (WGS) entry which is preliminary data.</text>
</comment>
<evidence type="ECO:0000313" key="4">
    <source>
        <dbReference type="EMBL" id="MBD9354545.1"/>
    </source>
</evidence>
<evidence type="ECO:0000259" key="3">
    <source>
        <dbReference type="Pfam" id="PF21724"/>
    </source>
</evidence>
<gene>
    <name evidence="4" type="ORF">IE877_01375</name>
</gene>
<accession>A0ABR9CUP6</accession>
<organism evidence="4 5">
    <name type="scientific">Methylomonas albis</name>
    <dbReference type="NCBI Taxonomy" id="1854563"/>
    <lineage>
        <taxon>Bacteria</taxon>
        <taxon>Pseudomonadati</taxon>
        <taxon>Pseudomonadota</taxon>
        <taxon>Gammaproteobacteria</taxon>
        <taxon>Methylococcales</taxon>
        <taxon>Methylococcaceae</taxon>
        <taxon>Methylomonas</taxon>
    </lineage>
</organism>
<dbReference type="EMBL" id="JACXSS010000001">
    <property type="protein sequence ID" value="MBD9354545.1"/>
    <property type="molecule type" value="Genomic_DNA"/>
</dbReference>
<reference evidence="4 5" key="1">
    <citation type="submission" date="2020-09" db="EMBL/GenBank/DDBJ databases">
        <title>Methylomonas albis sp. nov. and Methylomonas fluvii sp. nov.: Two cold-adapted methanotrophs from the River Elbe and an amended description of Methylovulum psychrotolerans strain Eb1.</title>
        <authorList>
            <person name="Bussmann I.K."/>
            <person name="Klings K.-W."/>
            <person name="Warnstedt J."/>
            <person name="Hoppert M."/>
            <person name="Saborowski A."/>
            <person name="Horn F."/>
            <person name="Liebner S."/>
        </authorList>
    </citation>
    <scope>NUCLEOTIDE SEQUENCE [LARGE SCALE GENOMIC DNA]</scope>
    <source>
        <strain evidence="4 5">EbA</strain>
    </source>
</reference>
<protein>
    <submittedName>
        <fullName evidence="4">HNH/ENDO VII family nuclease</fullName>
    </submittedName>
</protein>
<feature type="compositionally biased region" description="Polar residues" evidence="1">
    <location>
        <begin position="119"/>
        <end position="135"/>
    </location>
</feature>
<evidence type="ECO:0000256" key="1">
    <source>
        <dbReference type="SAM" id="MobiDB-lite"/>
    </source>
</evidence>
<dbReference type="Proteomes" id="UP000652176">
    <property type="component" value="Unassembled WGS sequence"/>
</dbReference>
<evidence type="ECO:0000259" key="2">
    <source>
        <dbReference type="Pfam" id="PF14410"/>
    </source>
</evidence>
<feature type="region of interest" description="Disordered" evidence="1">
    <location>
        <begin position="117"/>
        <end position="193"/>
    </location>
</feature>
<feature type="region of interest" description="Disordered" evidence="1">
    <location>
        <begin position="252"/>
        <end position="279"/>
    </location>
</feature>
<evidence type="ECO:0000313" key="5">
    <source>
        <dbReference type="Proteomes" id="UP000652176"/>
    </source>
</evidence>
<feature type="compositionally biased region" description="Polar residues" evidence="1">
    <location>
        <begin position="259"/>
        <end position="272"/>
    </location>
</feature>
<sequence length="279" mass="31163">MVSNAFSIAWHAAENPQEKRHRVNQAARELARAIAVLVRLILQGILAYVLKNAGMATARAGLSTVRSATTAGVSATAETSVAEVAGLIRKSKLPDEFALWLETNWDDLTRNPKLKRKTVSQTIKNESGPTTTPSQLKEERDRLSQLAGKESNSTAGNDVARKSELTADQDGTVKPKAYSNPKNRPPYKDGQVDKVWENAKQPDGNVYDPNTGEKLEWDRNKSRAGQWDMGHLPGKEYRKLHKDYMDGKITKDEFLKEYQNPNNYSPESPSANRSHEFEE</sequence>
<dbReference type="InterPro" id="IPR049195">
    <property type="entry name" value="Tre1-like_N"/>
</dbReference>
<proteinExistence type="predicted"/>
<name>A0ABR9CUP6_9GAMM</name>
<keyword evidence="5" id="KW-1185">Reference proteome</keyword>
<dbReference type="InterPro" id="IPR026835">
    <property type="entry name" value="YqcG_C"/>
</dbReference>
<dbReference type="Pfam" id="PF21724">
    <property type="entry name" value="DUF6861"/>
    <property type="match status" value="1"/>
</dbReference>
<dbReference type="Pfam" id="PF14410">
    <property type="entry name" value="GH-E"/>
    <property type="match status" value="1"/>
</dbReference>
<feature type="domain" description="Toxin YqcG C-terminal" evidence="2">
    <location>
        <begin position="203"/>
        <end position="278"/>
    </location>
</feature>